<sequence>MSSWANLIDSAHFDPNLVKDLKPMDVFTLNIRELQDRNAHVALEDNDLCSTTSRAQLASQYSMSPLLVDALLVLFRMLITDALTLPCEHGKNTNAMIIDKPNDQQPPAAAASITIHSMTQKKPKCGTVQHVTLLNNNIADNQSRQVQTIMVYDILSTWSHSQILESLKEWGRYPRSWHLKDRKIHKQFQASIMILSKLSDKEVLTAHYKEGKTIVDFHKAKLRSSCRFGEEIRARKNINPYVNTFQEKKKVSQPTKVDKKKDKKEKKKDRKKSKSHKEGKKKSSWSLLNTLIKLLTEGSDRITNRRTTKWLD</sequence>
<feature type="compositionally biased region" description="Basic residues" evidence="1">
    <location>
        <begin position="261"/>
        <end position="283"/>
    </location>
</feature>
<gene>
    <name evidence="2" type="ORF">RCL2_001114600</name>
</gene>
<proteinExistence type="predicted"/>
<accession>A0A8H3QPB4</accession>
<feature type="compositionally biased region" description="Basic and acidic residues" evidence="1">
    <location>
        <begin position="246"/>
        <end position="260"/>
    </location>
</feature>
<reference evidence="2" key="1">
    <citation type="submission" date="2019-10" db="EMBL/GenBank/DDBJ databases">
        <title>Conservation and host-specific expression of non-tandemly repeated heterogenous ribosome RNA gene in arbuscular mycorrhizal fungi.</title>
        <authorList>
            <person name="Maeda T."/>
            <person name="Kobayashi Y."/>
            <person name="Nakagawa T."/>
            <person name="Ezawa T."/>
            <person name="Yamaguchi K."/>
            <person name="Bino T."/>
            <person name="Nishimoto Y."/>
            <person name="Shigenobu S."/>
            <person name="Kawaguchi M."/>
        </authorList>
    </citation>
    <scope>NUCLEOTIDE SEQUENCE</scope>
    <source>
        <strain evidence="2">HR1</strain>
    </source>
</reference>
<dbReference type="AlphaFoldDB" id="A0A8H3QPB4"/>
<dbReference type="Proteomes" id="UP000615446">
    <property type="component" value="Unassembled WGS sequence"/>
</dbReference>
<organism evidence="2 3">
    <name type="scientific">Rhizophagus clarus</name>
    <dbReference type="NCBI Taxonomy" id="94130"/>
    <lineage>
        <taxon>Eukaryota</taxon>
        <taxon>Fungi</taxon>
        <taxon>Fungi incertae sedis</taxon>
        <taxon>Mucoromycota</taxon>
        <taxon>Glomeromycotina</taxon>
        <taxon>Glomeromycetes</taxon>
        <taxon>Glomerales</taxon>
        <taxon>Glomeraceae</taxon>
        <taxon>Rhizophagus</taxon>
    </lineage>
</organism>
<dbReference type="EMBL" id="BLAL01000075">
    <property type="protein sequence ID" value="GES84004.1"/>
    <property type="molecule type" value="Genomic_DNA"/>
</dbReference>
<comment type="caution">
    <text evidence="2">The sequence shown here is derived from an EMBL/GenBank/DDBJ whole genome shotgun (WGS) entry which is preliminary data.</text>
</comment>
<name>A0A8H3QPB4_9GLOM</name>
<protein>
    <submittedName>
        <fullName evidence="2">Uncharacterized protein</fullName>
    </submittedName>
</protein>
<evidence type="ECO:0000256" key="1">
    <source>
        <dbReference type="SAM" id="MobiDB-lite"/>
    </source>
</evidence>
<evidence type="ECO:0000313" key="2">
    <source>
        <dbReference type="EMBL" id="GES84004.1"/>
    </source>
</evidence>
<feature type="region of interest" description="Disordered" evidence="1">
    <location>
        <begin position="244"/>
        <end position="283"/>
    </location>
</feature>
<evidence type="ECO:0000313" key="3">
    <source>
        <dbReference type="Proteomes" id="UP000615446"/>
    </source>
</evidence>